<dbReference type="AlphaFoldDB" id="A0A1V9Z5D6"/>
<dbReference type="InterPro" id="IPR004367">
    <property type="entry name" value="Cyclin_C-dom"/>
</dbReference>
<dbReference type="InterPro" id="IPR006671">
    <property type="entry name" value="Cyclin_N"/>
</dbReference>
<proteinExistence type="predicted"/>
<keyword evidence="4" id="KW-1185">Reference proteome</keyword>
<dbReference type="Gene3D" id="1.10.472.10">
    <property type="entry name" value="Cyclin-like"/>
    <property type="match status" value="2"/>
</dbReference>
<comment type="caution">
    <text evidence="3">The sequence shown here is derived from an EMBL/GenBank/DDBJ whole genome shotgun (WGS) entry which is preliminary data.</text>
</comment>
<dbReference type="CDD" id="cd20529">
    <property type="entry name" value="CYCLIN_CCNJ-like_rpt2"/>
    <property type="match status" value="1"/>
</dbReference>
<sequence>MTSHEAAMELACDEEMAELPSPPTVYLPLDDAELDLADDWYTTMLHQERQRPVFNPAFHYVQTRRVLADWTRDVGEALNMEKWIVHAAIAGEKPPQAKLQLYCLCCLYIAAKYFALDADIPSLDEMHVFAHGLYSTDDIKVYEGRLLEALHWSLTALHPLHFVRFFVATTPLYNDDQIHHLRIESSDEIWRRYQQHVEFLAEMCLLEYGFQQYPPSVVATAILAVGRRIMSIIPVWREEMEALTGYPGDAIKDCYNHVWSHYVTHSGVKSNGETSPNAVSDL</sequence>
<accession>A0A1V9Z5D6</accession>
<dbReference type="InterPro" id="IPR036915">
    <property type="entry name" value="Cyclin-like_sf"/>
</dbReference>
<evidence type="ECO:0000259" key="2">
    <source>
        <dbReference type="SMART" id="SM01332"/>
    </source>
</evidence>
<reference evidence="3 4" key="1">
    <citation type="journal article" date="2014" name="Genome Biol. Evol.">
        <title>The secreted proteins of Achlya hypogyna and Thraustotheca clavata identify the ancestral oomycete secretome and reveal gene acquisitions by horizontal gene transfer.</title>
        <authorList>
            <person name="Misner I."/>
            <person name="Blouin N."/>
            <person name="Leonard G."/>
            <person name="Richards T.A."/>
            <person name="Lane C.E."/>
        </authorList>
    </citation>
    <scope>NUCLEOTIDE SEQUENCE [LARGE SCALE GENOMIC DNA]</scope>
    <source>
        <strain evidence="3 4">ATCC 48635</strain>
    </source>
</reference>
<name>A0A1V9Z5D6_ACHHY</name>
<dbReference type="PANTHER" id="PTHR10177">
    <property type="entry name" value="CYCLINS"/>
    <property type="match status" value="1"/>
</dbReference>
<dbReference type="SUPFAM" id="SSF47954">
    <property type="entry name" value="Cyclin-like"/>
    <property type="match status" value="2"/>
</dbReference>
<evidence type="ECO:0000256" key="1">
    <source>
        <dbReference type="ARBA" id="ARBA00023127"/>
    </source>
</evidence>
<dbReference type="Pfam" id="PF02984">
    <property type="entry name" value="Cyclin_C"/>
    <property type="match status" value="1"/>
</dbReference>
<evidence type="ECO:0000313" key="4">
    <source>
        <dbReference type="Proteomes" id="UP000243579"/>
    </source>
</evidence>
<dbReference type="SMART" id="SM01332">
    <property type="entry name" value="Cyclin_C"/>
    <property type="match status" value="1"/>
</dbReference>
<organism evidence="3 4">
    <name type="scientific">Achlya hypogyna</name>
    <name type="common">Oomycete</name>
    <name type="synonym">Protoachlya hypogyna</name>
    <dbReference type="NCBI Taxonomy" id="1202772"/>
    <lineage>
        <taxon>Eukaryota</taxon>
        <taxon>Sar</taxon>
        <taxon>Stramenopiles</taxon>
        <taxon>Oomycota</taxon>
        <taxon>Saprolegniomycetes</taxon>
        <taxon>Saprolegniales</taxon>
        <taxon>Achlyaceae</taxon>
        <taxon>Achlya</taxon>
    </lineage>
</organism>
<feature type="domain" description="Cyclin C-terminal" evidence="2">
    <location>
        <begin position="157"/>
        <end position="278"/>
    </location>
</feature>
<dbReference type="EMBL" id="JNBR01000426">
    <property type="protein sequence ID" value="OQR93142.1"/>
    <property type="molecule type" value="Genomic_DNA"/>
</dbReference>
<protein>
    <recommendedName>
        <fullName evidence="2">Cyclin C-terminal domain-containing protein</fullName>
    </recommendedName>
</protein>
<evidence type="ECO:0000313" key="3">
    <source>
        <dbReference type="EMBL" id="OQR93142.1"/>
    </source>
</evidence>
<dbReference type="Proteomes" id="UP000243579">
    <property type="component" value="Unassembled WGS sequence"/>
</dbReference>
<dbReference type="Pfam" id="PF00134">
    <property type="entry name" value="Cyclin_N"/>
    <property type="match status" value="1"/>
</dbReference>
<dbReference type="InterPro" id="IPR039361">
    <property type="entry name" value="Cyclin"/>
</dbReference>
<dbReference type="OrthoDB" id="285802at2759"/>
<keyword evidence="1" id="KW-0195">Cyclin</keyword>
<gene>
    <name evidence="3" type="ORF">ACHHYP_02850</name>
</gene>